<comment type="caution">
    <text evidence="2">The sequence shown here is derived from an EMBL/GenBank/DDBJ whole genome shotgun (WGS) entry which is preliminary data.</text>
</comment>
<dbReference type="GO" id="GO:0008757">
    <property type="term" value="F:S-adenosylmethionine-dependent methyltransferase activity"/>
    <property type="evidence" value="ECO:0007669"/>
    <property type="project" value="InterPro"/>
</dbReference>
<dbReference type="SUPFAM" id="SSF53335">
    <property type="entry name" value="S-adenosyl-L-methionine-dependent methyltransferases"/>
    <property type="match status" value="1"/>
</dbReference>
<accession>A0A8J4VVL6</accession>
<dbReference type="OrthoDB" id="10027013at2759"/>
<dbReference type="PANTHER" id="PTHR44575">
    <property type="entry name" value="OS01G0589200 PROTEIN"/>
    <property type="match status" value="1"/>
</dbReference>
<dbReference type="Pfam" id="PF08241">
    <property type="entry name" value="Methyltransf_11"/>
    <property type="match status" value="1"/>
</dbReference>
<protein>
    <recommendedName>
        <fullName evidence="1">Methyltransferase type 11 domain-containing protein</fullName>
    </recommendedName>
</protein>
<dbReference type="CDD" id="cd02440">
    <property type="entry name" value="AdoMet_MTases"/>
    <property type="match status" value="1"/>
</dbReference>
<evidence type="ECO:0000313" key="3">
    <source>
        <dbReference type="Proteomes" id="UP000737018"/>
    </source>
</evidence>
<dbReference type="EMBL" id="JRKL02000227">
    <property type="protein sequence ID" value="KAF3973588.1"/>
    <property type="molecule type" value="Genomic_DNA"/>
</dbReference>
<dbReference type="InterPro" id="IPR013216">
    <property type="entry name" value="Methyltransf_11"/>
</dbReference>
<proteinExistence type="predicted"/>
<evidence type="ECO:0000259" key="1">
    <source>
        <dbReference type="Pfam" id="PF08241"/>
    </source>
</evidence>
<gene>
    <name evidence="2" type="ORF">CMV_003003</name>
</gene>
<organism evidence="2 3">
    <name type="scientific">Castanea mollissima</name>
    <name type="common">Chinese chestnut</name>
    <dbReference type="NCBI Taxonomy" id="60419"/>
    <lineage>
        <taxon>Eukaryota</taxon>
        <taxon>Viridiplantae</taxon>
        <taxon>Streptophyta</taxon>
        <taxon>Embryophyta</taxon>
        <taxon>Tracheophyta</taxon>
        <taxon>Spermatophyta</taxon>
        <taxon>Magnoliopsida</taxon>
        <taxon>eudicotyledons</taxon>
        <taxon>Gunneridae</taxon>
        <taxon>Pentapetalae</taxon>
        <taxon>rosids</taxon>
        <taxon>fabids</taxon>
        <taxon>Fagales</taxon>
        <taxon>Fagaceae</taxon>
        <taxon>Castanea</taxon>
    </lineage>
</organism>
<evidence type="ECO:0000313" key="2">
    <source>
        <dbReference type="EMBL" id="KAF3973588.1"/>
    </source>
</evidence>
<name>A0A8J4VVL6_9ROSI</name>
<dbReference type="PANTHER" id="PTHR44575:SF7">
    <property type="entry name" value="METHYLTRANSFERASE TYPE 11 DOMAIN-CONTAINING PROTEIN"/>
    <property type="match status" value="1"/>
</dbReference>
<feature type="domain" description="Methyltransferase type 11" evidence="1">
    <location>
        <begin position="39"/>
        <end position="134"/>
    </location>
</feature>
<dbReference type="AlphaFoldDB" id="A0A8J4VVL6"/>
<dbReference type="InterPro" id="IPR029063">
    <property type="entry name" value="SAM-dependent_MTases_sf"/>
</dbReference>
<reference evidence="2" key="1">
    <citation type="submission" date="2020-03" db="EMBL/GenBank/DDBJ databases">
        <title>Castanea mollissima Vanexum genome sequencing.</title>
        <authorList>
            <person name="Staton M."/>
        </authorList>
    </citation>
    <scope>NUCLEOTIDE SEQUENCE</scope>
    <source>
        <tissue evidence="2">Leaf</tissue>
    </source>
</reference>
<sequence length="260" mass="28805">MAGLFDKQAEIYSDSRPTYPSEWFSKLAALTSQHSLAWDAGTGSGQAAIAVAEYFEQVIGTDISEAQLKHARQHPRVKYIHTPLSLSDDELVSLIGGENSVDLVTVAEAVHWFELPKFYSIVTRVLRKPGGVIAIWGYNKMEVSPTFDPVMKRYRETTLPFYDPKAQCLFDGYRTLPFPFESVGLGSEGEPLQLDIQIVKSFEGMVRRLRSSSAATKAKDQGVDLLPEEVIKELESAWGGPNVIKTVTCKAFMLAGKVKV</sequence>
<dbReference type="Gene3D" id="3.40.50.150">
    <property type="entry name" value="Vaccinia Virus protein VP39"/>
    <property type="match status" value="1"/>
</dbReference>
<keyword evidence="3" id="KW-1185">Reference proteome</keyword>
<dbReference type="Proteomes" id="UP000737018">
    <property type="component" value="Unassembled WGS sequence"/>
</dbReference>